<dbReference type="SUPFAM" id="SSF75553">
    <property type="entry name" value="Smc hinge domain"/>
    <property type="match status" value="1"/>
</dbReference>
<dbReference type="InParanoid" id="Q6CYH7"/>
<keyword evidence="5 9" id="KW-0175">Coiled coil</keyword>
<evidence type="ECO:0000256" key="4">
    <source>
        <dbReference type="ARBA" id="ARBA00022776"/>
    </source>
</evidence>
<gene>
    <name evidence="12" type="ORF">KLLA0_A00286g</name>
</gene>
<dbReference type="PIRSF" id="PIRSF005719">
    <property type="entry name" value="SMC"/>
    <property type="match status" value="1"/>
</dbReference>
<dbReference type="AlphaFoldDB" id="Q6CYH7"/>
<comment type="subcellular location">
    <subcellularLocation>
        <location evidence="1 8">Nucleus</location>
    </subcellularLocation>
</comment>
<dbReference type="Gene3D" id="1.20.1060.20">
    <property type="match status" value="1"/>
</dbReference>
<comment type="similarity">
    <text evidence="2">Belongs to the SMC family. SMC3 subfamily.</text>
</comment>
<name>Q6CYH7_KLULA</name>
<proteinExistence type="inferred from homology"/>
<dbReference type="GO" id="GO:0005524">
    <property type="term" value="F:ATP binding"/>
    <property type="evidence" value="ECO:0007669"/>
    <property type="project" value="InterPro"/>
</dbReference>
<evidence type="ECO:0000259" key="11">
    <source>
        <dbReference type="SMART" id="SM00968"/>
    </source>
</evidence>
<feature type="coiled-coil region" evidence="9">
    <location>
        <begin position="879"/>
        <end position="958"/>
    </location>
</feature>
<protein>
    <recommendedName>
        <fullName evidence="8">Structural maintenance of chromosomes protein</fullName>
    </recommendedName>
</protein>
<evidence type="ECO:0000313" key="12">
    <source>
        <dbReference type="EMBL" id="CAH02600.2"/>
    </source>
</evidence>
<dbReference type="eggNOG" id="KOG0964">
    <property type="taxonomic scope" value="Eukaryota"/>
</dbReference>
<dbReference type="GO" id="GO:0007059">
    <property type="term" value="P:chromosome segregation"/>
    <property type="evidence" value="ECO:0007669"/>
    <property type="project" value="UniProtKB-ARBA"/>
</dbReference>
<evidence type="ECO:0000256" key="9">
    <source>
        <dbReference type="SAM" id="Coils"/>
    </source>
</evidence>
<dbReference type="InterPro" id="IPR041741">
    <property type="entry name" value="SMC3_ABC_euk"/>
</dbReference>
<keyword evidence="4" id="KW-0498">Mitosis</keyword>
<dbReference type="InterPro" id="IPR027417">
    <property type="entry name" value="P-loop_NTPase"/>
</dbReference>
<keyword evidence="7" id="KW-0131">Cell cycle</keyword>
<dbReference type="InterPro" id="IPR010935">
    <property type="entry name" value="SMC_hinge"/>
</dbReference>
<evidence type="ECO:0000313" key="13">
    <source>
        <dbReference type="Proteomes" id="UP000000598"/>
    </source>
</evidence>
<feature type="coiled-coil region" evidence="9">
    <location>
        <begin position="418"/>
        <end position="445"/>
    </location>
</feature>
<reference evidence="12 13" key="1">
    <citation type="journal article" date="2004" name="Nature">
        <title>Genome evolution in yeasts.</title>
        <authorList>
            <consortium name="Genolevures"/>
            <person name="Dujon B."/>
            <person name="Sherman D."/>
            <person name="Fischer G."/>
            <person name="Durrens P."/>
            <person name="Casaregola S."/>
            <person name="Lafontaine I."/>
            <person name="de Montigny J."/>
            <person name="Marck C."/>
            <person name="Neuveglise C."/>
            <person name="Talla E."/>
            <person name="Goffard N."/>
            <person name="Frangeul L."/>
            <person name="Aigle M."/>
            <person name="Anthouard V."/>
            <person name="Babour A."/>
            <person name="Barbe V."/>
            <person name="Barnay S."/>
            <person name="Blanchin S."/>
            <person name="Beckerich J.M."/>
            <person name="Beyne E."/>
            <person name="Bleykasten C."/>
            <person name="Boisrame A."/>
            <person name="Boyer J."/>
            <person name="Cattolico L."/>
            <person name="Confanioleri F."/>
            <person name="de Daruvar A."/>
            <person name="Despons L."/>
            <person name="Fabre E."/>
            <person name="Fairhead C."/>
            <person name="Ferry-Dumazet H."/>
            <person name="Groppi A."/>
            <person name="Hantraye F."/>
            <person name="Hennequin C."/>
            <person name="Jauniaux N."/>
            <person name="Joyet P."/>
            <person name="Kachouri R."/>
            <person name="Kerrest A."/>
            <person name="Koszul R."/>
            <person name="Lemaire M."/>
            <person name="Lesur I."/>
            <person name="Ma L."/>
            <person name="Muller H."/>
            <person name="Nicaud J.M."/>
            <person name="Nikolski M."/>
            <person name="Oztas S."/>
            <person name="Ozier-Kalogeropoulos O."/>
            <person name="Pellenz S."/>
            <person name="Potier S."/>
            <person name="Richard G.F."/>
            <person name="Straub M.L."/>
            <person name="Suleau A."/>
            <person name="Swennene D."/>
            <person name="Tekaia F."/>
            <person name="Wesolowski-Louvel M."/>
            <person name="Westhof E."/>
            <person name="Wirth B."/>
            <person name="Zeniou-Meyer M."/>
            <person name="Zivanovic I."/>
            <person name="Bolotin-Fukuhara M."/>
            <person name="Thierry A."/>
            <person name="Bouchier C."/>
            <person name="Caudron B."/>
            <person name="Scarpelli C."/>
            <person name="Gaillardin C."/>
            <person name="Weissenbach J."/>
            <person name="Wincker P."/>
            <person name="Souciet J.L."/>
        </authorList>
    </citation>
    <scope>NUCLEOTIDE SEQUENCE [LARGE SCALE GENOMIC DNA]</scope>
    <source>
        <strain evidence="13">ATCC 8585 / CBS 2359 / DSM 70799 / NBRC 1267 / NRRL Y-1140 / WM37</strain>
    </source>
</reference>
<dbReference type="FunCoup" id="Q6CYH7">
    <property type="interactions" value="1355"/>
</dbReference>
<dbReference type="Gene3D" id="3.30.70.1620">
    <property type="match status" value="1"/>
</dbReference>
<dbReference type="EMBL" id="CR382121">
    <property type="protein sequence ID" value="CAH02600.2"/>
    <property type="molecule type" value="Genomic_DNA"/>
</dbReference>
<dbReference type="Pfam" id="PF06470">
    <property type="entry name" value="SMC_hinge"/>
    <property type="match status" value="1"/>
</dbReference>
<dbReference type="GO" id="GO:0051276">
    <property type="term" value="P:chromosome organization"/>
    <property type="evidence" value="ECO:0007669"/>
    <property type="project" value="InterPro"/>
</dbReference>
<keyword evidence="3" id="KW-0132">Cell division</keyword>
<dbReference type="SUPFAM" id="SSF52540">
    <property type="entry name" value="P-loop containing nucleoside triphosphate hydrolases"/>
    <property type="match status" value="1"/>
</dbReference>
<evidence type="ECO:0000256" key="5">
    <source>
        <dbReference type="ARBA" id="ARBA00023054"/>
    </source>
</evidence>
<evidence type="ECO:0000256" key="3">
    <source>
        <dbReference type="ARBA" id="ARBA00022618"/>
    </source>
</evidence>
<dbReference type="InterPro" id="IPR036277">
    <property type="entry name" value="SMC_hinge_sf"/>
</dbReference>
<feature type="domain" description="SMC hinge" evidence="11">
    <location>
        <begin position="530"/>
        <end position="646"/>
    </location>
</feature>
<dbReference type="GO" id="GO:0005694">
    <property type="term" value="C:chromosome"/>
    <property type="evidence" value="ECO:0007669"/>
    <property type="project" value="InterPro"/>
</dbReference>
<dbReference type="GO" id="GO:0016887">
    <property type="term" value="F:ATP hydrolysis activity"/>
    <property type="evidence" value="ECO:0007669"/>
    <property type="project" value="InterPro"/>
</dbReference>
<dbReference type="PaxDb" id="284590-Q6CYH7"/>
<dbReference type="HOGENOM" id="CLU_001042_5_0_1"/>
<evidence type="ECO:0000256" key="7">
    <source>
        <dbReference type="ARBA" id="ARBA00023306"/>
    </source>
</evidence>
<evidence type="ECO:0000256" key="6">
    <source>
        <dbReference type="ARBA" id="ARBA00023242"/>
    </source>
</evidence>
<dbReference type="STRING" id="284590.Q6CYH7"/>
<feature type="coiled-coil region" evidence="9">
    <location>
        <begin position="686"/>
        <end position="776"/>
    </location>
</feature>
<dbReference type="SMART" id="SM00968">
    <property type="entry name" value="SMC_hinge"/>
    <property type="match status" value="1"/>
</dbReference>
<evidence type="ECO:0000256" key="1">
    <source>
        <dbReference type="ARBA" id="ARBA00004123"/>
    </source>
</evidence>
<accession>Q6CYH7</accession>
<organism evidence="12 13">
    <name type="scientific">Kluyveromyces lactis (strain ATCC 8585 / CBS 2359 / DSM 70799 / NBRC 1267 / NRRL Y-1140 / WM37)</name>
    <name type="common">Yeast</name>
    <name type="synonym">Candida sphaerica</name>
    <dbReference type="NCBI Taxonomy" id="284590"/>
    <lineage>
        <taxon>Eukaryota</taxon>
        <taxon>Fungi</taxon>
        <taxon>Dikarya</taxon>
        <taxon>Ascomycota</taxon>
        <taxon>Saccharomycotina</taxon>
        <taxon>Saccharomycetes</taxon>
        <taxon>Saccharomycetales</taxon>
        <taxon>Saccharomycetaceae</taxon>
        <taxon>Kluyveromyces</taxon>
    </lineage>
</organism>
<keyword evidence="13" id="KW-1185">Reference proteome</keyword>
<evidence type="ECO:0000256" key="8">
    <source>
        <dbReference type="PIRNR" id="PIRNR005719"/>
    </source>
</evidence>
<dbReference type="GO" id="GO:0051301">
    <property type="term" value="P:cell division"/>
    <property type="evidence" value="ECO:0007669"/>
    <property type="project" value="UniProtKB-KW"/>
</dbReference>
<feature type="region of interest" description="Disordered" evidence="10">
    <location>
        <begin position="1069"/>
        <end position="1092"/>
    </location>
</feature>
<dbReference type="PANTHER" id="PTHR43977">
    <property type="entry name" value="STRUCTURAL MAINTENANCE OF CHROMOSOMES PROTEIN 3"/>
    <property type="match status" value="1"/>
</dbReference>
<dbReference type="GO" id="GO:0005634">
    <property type="term" value="C:nucleus"/>
    <property type="evidence" value="ECO:0007669"/>
    <property type="project" value="UniProtKB-SubCell"/>
</dbReference>
<dbReference type="CDD" id="cd03272">
    <property type="entry name" value="ABC_SMC3_euk"/>
    <property type="match status" value="1"/>
</dbReference>
<feature type="coiled-coil region" evidence="9">
    <location>
        <begin position="356"/>
        <end position="383"/>
    </location>
</feature>
<dbReference type="InterPro" id="IPR024704">
    <property type="entry name" value="SMC"/>
</dbReference>
<feature type="coiled-coil region" evidence="9">
    <location>
        <begin position="169"/>
        <end position="291"/>
    </location>
</feature>
<dbReference type="KEGG" id="kla:KLLA0_A00286g"/>
<dbReference type="Pfam" id="PF02463">
    <property type="entry name" value="SMC_N"/>
    <property type="match status" value="1"/>
</dbReference>
<evidence type="ECO:0000256" key="2">
    <source>
        <dbReference type="ARBA" id="ARBA00005917"/>
    </source>
</evidence>
<dbReference type="InterPro" id="IPR003395">
    <property type="entry name" value="RecF/RecN/SMC_N"/>
</dbReference>
<dbReference type="Proteomes" id="UP000000598">
    <property type="component" value="Chromosome A"/>
</dbReference>
<evidence type="ECO:0000256" key="10">
    <source>
        <dbReference type="SAM" id="MobiDB-lite"/>
    </source>
</evidence>
<feature type="coiled-coil region" evidence="9">
    <location>
        <begin position="1010"/>
        <end position="1037"/>
    </location>
</feature>
<sequence length="1224" mass="139515">MVHIKTVIISGFKTYKNRTVVENFSPHHNVVVGSNGSGKSNFFAAIRFVLSEENSNLKREDRKGFIYQGAGQVMSAFVEIIFDDPENLMLAPLRNDTGEVRIRRTVGLKKDEYMINDKNSTRQDVRRVLENVGFSTSNPYNIVPQGRIISLTNAKDLERLHLLEDVVGAKSFENKLKESLKKMEAAERDRTKITNELNELDKRLSELSDEKEELEKYNNLNRDRKVLQFCLYDRELNDITNQIEQLEGEYNSIIENSSEYVNELEKREVLAVELNKRMNSLESEIKIKQSTDLPQLKASKLEVAGELADLDTRLNDIQMQLDASQAHLESNVKEIGEVKKQIEINCSSIAEVQPKFQKLSNEAEILKVEIEKLTKRQRELLSKKGKYEDFRTVNERNDWIQEQINLLNQSLNKSNILKDQLTSQLSTLQHDLENLNAEIEDLADSVNGMGSVAQQEDLQNKVTQAKKEYLTKIDQRKQLWRTEQRLQTISTSLDNDVKRFESDMNETIDRSLALGLQNVNDIVNRLNLHEHVFGPVGELIKVSDKYKICAEVVGGNSLFNVVVDNEETASLLIKELFATKGGRVTFIPLNKLHVDTNFTYPNNLEKNQCTPLIKKIKYDVKFEKVIKQVFGRTLVVKSLIDGASLAKEYKLNAITLDGDRADSKGVLSGGYLDQYKSNRLDTLRDFKQSKREYKKIQVELQEIKQALQSIEQEIDGLNNVVKDAAAERDAYEAGIEKARSQLKAKLSQKITIDDSIKALKARLNKIDTELEQCRERTNAFAADISKPFVNELDADEKAELLAISNSIQTKETSLNFNLSTLNELSSKLDELNAELNSKLLPKLHELERKPSSSHSLQISQINNQMELVLMEKQTVTRTKEQVESELSVLDSSIKSLRGEKATLQKDLDKANSQQRSLVKRITNFQKNAEKVLLKKSTLNSRKEELQQLIREVGLLAEESLKKYKPLASDEILKKLNTTTGHLSKMTNVNKRASENYTRFEDKRGELTSRAEELDESKQSIENLIDQLKEQKITAIEKTFNKVADNFSRVFATLVPRGIGKLIINHRKNTDNSEVSTKKRRRGARQEQNSAEALNESKYTGVSIQVSFNSKKDEQLRVEQLSGGQKTVCAIALILAIQMVDPAPFYLFDEIDAALDKQYRIAVARTIKNLSDTAQFICTTFRTDMINVADTFFRVKFENKVSTVTEVSRQDAVNFSRGNNKMEEL</sequence>
<dbReference type="Gene3D" id="3.40.50.300">
    <property type="entry name" value="P-loop containing nucleotide triphosphate hydrolases"/>
    <property type="match status" value="2"/>
</dbReference>
<keyword evidence="6 8" id="KW-0539">Nucleus</keyword>